<name>A0A9W6Z3D2_AMBMO</name>
<evidence type="ECO:0000313" key="2">
    <source>
        <dbReference type="EMBL" id="GMG40075.1"/>
    </source>
</evidence>
<dbReference type="Proteomes" id="UP001165063">
    <property type="component" value="Unassembled WGS sequence"/>
</dbReference>
<accession>A0A9W6Z3D2</accession>
<feature type="compositionally biased region" description="Low complexity" evidence="1">
    <location>
        <begin position="98"/>
        <end position="119"/>
    </location>
</feature>
<feature type="region of interest" description="Disordered" evidence="1">
    <location>
        <begin position="338"/>
        <end position="376"/>
    </location>
</feature>
<sequence length="424" mass="48038">MYRRREKTGKTPKRPSASTIAPRNLKKLDKPLFKKVKKKTTTTSSQPNPSQSSDPLSDSQAQSQLLKRGQTIFSDDEDSKGKSKSKEKKSKKSKKSSKTSISKVGITKSSKTKKTISSSPRKVASREIIDGLVDQAKRRKKSDINSEDEENESIDEDDNDILDSVGDMNETSKDGLRTFHQAIPLSTVQKTWANLPPNIVAILDVILDLFIDESLSMVKFRSEKHRHEFREFIKSEMVDPLVRRFGKMKLPLGITENQLNQEYLFEENSRLDSNLDANLKQLATLDLEVEKQKLYLKQEKEYLKQYSSKVGASTTKMQKDLIALEKLIGDPELYETANEQNGRLNDGFKEPLTEEGMPNDDDDDEDYGTTEDGDVLYDPREDKELMDVLGILSKHLTTVEKNIDPVKPVAHSLEKLGNLLSLLQ</sequence>
<feature type="compositionally biased region" description="Low complexity" evidence="1">
    <location>
        <begin position="41"/>
        <end position="67"/>
    </location>
</feature>
<evidence type="ECO:0000313" key="3">
    <source>
        <dbReference type="Proteomes" id="UP001165063"/>
    </source>
</evidence>
<comment type="caution">
    <text evidence="2">The sequence shown here is derived from an EMBL/GenBank/DDBJ whole genome shotgun (WGS) entry which is preliminary data.</text>
</comment>
<evidence type="ECO:0000256" key="1">
    <source>
        <dbReference type="SAM" id="MobiDB-lite"/>
    </source>
</evidence>
<feature type="compositionally biased region" description="Acidic residues" evidence="1">
    <location>
        <begin position="357"/>
        <end position="375"/>
    </location>
</feature>
<gene>
    <name evidence="2" type="ORF">Amon01_000587100</name>
</gene>
<dbReference type="Pfam" id="PF13094">
    <property type="entry name" value="CENP-Q"/>
    <property type="match status" value="1"/>
</dbReference>
<organism evidence="2 3">
    <name type="scientific">Ambrosiozyma monospora</name>
    <name type="common">Yeast</name>
    <name type="synonym">Endomycopsis monosporus</name>
    <dbReference type="NCBI Taxonomy" id="43982"/>
    <lineage>
        <taxon>Eukaryota</taxon>
        <taxon>Fungi</taxon>
        <taxon>Dikarya</taxon>
        <taxon>Ascomycota</taxon>
        <taxon>Saccharomycotina</taxon>
        <taxon>Pichiomycetes</taxon>
        <taxon>Pichiales</taxon>
        <taxon>Pichiaceae</taxon>
        <taxon>Ambrosiozyma</taxon>
    </lineage>
</organism>
<protein>
    <submittedName>
        <fullName evidence="2">Unnamed protein product</fullName>
    </submittedName>
</protein>
<feature type="compositionally biased region" description="Basic residues" evidence="1">
    <location>
        <begin position="1"/>
        <end position="13"/>
    </location>
</feature>
<feature type="region of interest" description="Disordered" evidence="1">
    <location>
        <begin position="1"/>
        <end position="169"/>
    </location>
</feature>
<dbReference type="AlphaFoldDB" id="A0A9W6Z3D2"/>
<feature type="compositionally biased region" description="Acidic residues" evidence="1">
    <location>
        <begin position="145"/>
        <end position="161"/>
    </location>
</feature>
<dbReference type="EMBL" id="BSXU01003428">
    <property type="protein sequence ID" value="GMG40075.1"/>
    <property type="molecule type" value="Genomic_DNA"/>
</dbReference>
<proteinExistence type="predicted"/>
<reference evidence="2" key="1">
    <citation type="submission" date="2023-04" db="EMBL/GenBank/DDBJ databases">
        <title>Ambrosiozyma monospora NBRC 1965.</title>
        <authorList>
            <person name="Ichikawa N."/>
            <person name="Sato H."/>
            <person name="Tonouchi N."/>
        </authorList>
    </citation>
    <scope>NUCLEOTIDE SEQUENCE</scope>
    <source>
        <strain evidence="2">NBRC 1965</strain>
    </source>
</reference>
<feature type="compositionally biased region" description="Basic residues" evidence="1">
    <location>
        <begin position="82"/>
        <end position="97"/>
    </location>
</feature>
<keyword evidence="3" id="KW-1185">Reference proteome</keyword>
<dbReference type="OrthoDB" id="2420947at2759"/>
<dbReference type="InterPro" id="IPR025212">
    <property type="entry name" value="CAD_CENP-Q"/>
</dbReference>